<dbReference type="InterPro" id="IPR003008">
    <property type="entry name" value="Tubulin_FtsZ_GTPase"/>
</dbReference>
<evidence type="ECO:0000256" key="1">
    <source>
        <dbReference type="ARBA" id="ARBA00009636"/>
    </source>
</evidence>
<evidence type="ECO:0000256" key="2">
    <source>
        <dbReference type="ARBA" id="ARBA00022701"/>
    </source>
</evidence>
<dbReference type="Pfam" id="PF00091">
    <property type="entry name" value="Tubulin"/>
    <property type="match status" value="1"/>
</dbReference>
<evidence type="ECO:0000313" key="7">
    <source>
        <dbReference type="Proteomes" id="UP000187209"/>
    </source>
</evidence>
<dbReference type="Proteomes" id="UP000187209">
    <property type="component" value="Unassembled WGS sequence"/>
</dbReference>
<evidence type="ECO:0000259" key="5">
    <source>
        <dbReference type="SMART" id="SM00864"/>
    </source>
</evidence>
<dbReference type="PRINTS" id="PR01519">
    <property type="entry name" value="EPSLNTUBULIN"/>
</dbReference>
<dbReference type="SMART" id="SM00864">
    <property type="entry name" value="Tubulin"/>
    <property type="match status" value="1"/>
</dbReference>
<comment type="similarity">
    <text evidence="1">Belongs to the tubulin family.</text>
</comment>
<evidence type="ECO:0000256" key="4">
    <source>
        <dbReference type="ARBA" id="ARBA00023134"/>
    </source>
</evidence>
<keyword evidence="2" id="KW-0493">Microtubule</keyword>
<keyword evidence="3" id="KW-0547">Nucleotide-binding</keyword>
<accession>A0A1R2AKR4</accession>
<protein>
    <recommendedName>
        <fullName evidence="5">Tubulin/FtsZ GTPase domain-containing protein</fullName>
    </recommendedName>
</protein>
<dbReference type="InterPro" id="IPR008280">
    <property type="entry name" value="Tub_FtsZ_C"/>
</dbReference>
<dbReference type="InterPro" id="IPR004057">
    <property type="entry name" value="Epsilon_tubulin"/>
</dbReference>
<dbReference type="PANTHER" id="PTHR11588">
    <property type="entry name" value="TUBULIN"/>
    <property type="match status" value="1"/>
</dbReference>
<dbReference type="OrthoDB" id="271881at2759"/>
<dbReference type="SUPFAM" id="SSF55307">
    <property type="entry name" value="Tubulin C-terminal domain-like"/>
    <property type="match status" value="1"/>
</dbReference>
<reference evidence="6 7" key="1">
    <citation type="submission" date="2016-11" db="EMBL/GenBank/DDBJ databases">
        <title>The macronuclear genome of Stentor coeruleus: a giant cell with tiny introns.</title>
        <authorList>
            <person name="Slabodnick M."/>
            <person name="Ruby J.G."/>
            <person name="Reiff S.B."/>
            <person name="Swart E.C."/>
            <person name="Gosai S."/>
            <person name="Prabakaran S."/>
            <person name="Witkowska E."/>
            <person name="Larue G.E."/>
            <person name="Fisher S."/>
            <person name="Freeman R.M."/>
            <person name="Gunawardena J."/>
            <person name="Chu W."/>
            <person name="Stover N.A."/>
            <person name="Gregory B.D."/>
            <person name="Nowacki M."/>
            <person name="Derisi J."/>
            <person name="Roy S.W."/>
            <person name="Marshall W.F."/>
            <person name="Sood P."/>
        </authorList>
    </citation>
    <scope>NUCLEOTIDE SEQUENCE [LARGE SCALE GENOMIC DNA]</scope>
    <source>
        <strain evidence="6">WM001</strain>
    </source>
</reference>
<dbReference type="EMBL" id="MPUH01002442">
    <property type="protein sequence ID" value="OMJ65117.1"/>
    <property type="molecule type" value="Genomic_DNA"/>
</dbReference>
<dbReference type="PRINTS" id="PR01161">
    <property type="entry name" value="TUBULIN"/>
</dbReference>
<organism evidence="6 7">
    <name type="scientific">Stentor coeruleus</name>
    <dbReference type="NCBI Taxonomy" id="5963"/>
    <lineage>
        <taxon>Eukaryota</taxon>
        <taxon>Sar</taxon>
        <taxon>Alveolata</taxon>
        <taxon>Ciliophora</taxon>
        <taxon>Postciliodesmatophora</taxon>
        <taxon>Heterotrichea</taxon>
        <taxon>Heterotrichida</taxon>
        <taxon>Stentoridae</taxon>
        <taxon>Stentor</taxon>
    </lineage>
</organism>
<keyword evidence="7" id="KW-1185">Reference proteome</keyword>
<dbReference type="InterPro" id="IPR036525">
    <property type="entry name" value="Tubulin/FtsZ_GTPase_sf"/>
</dbReference>
<comment type="caution">
    <text evidence="6">The sequence shown here is derived from an EMBL/GenBank/DDBJ whole genome shotgun (WGS) entry which is preliminary data.</text>
</comment>
<name>A0A1R2AKR4_9CILI</name>
<evidence type="ECO:0000313" key="6">
    <source>
        <dbReference type="EMBL" id="OMJ65117.1"/>
    </source>
</evidence>
<keyword evidence="4" id="KW-0342">GTP-binding</keyword>
<gene>
    <name evidence="6" type="ORF">SteCoe_39209</name>
</gene>
<dbReference type="Gene3D" id="3.40.50.1440">
    <property type="entry name" value="Tubulin/FtsZ, GTPase domain"/>
    <property type="match status" value="1"/>
</dbReference>
<dbReference type="GO" id="GO:0005525">
    <property type="term" value="F:GTP binding"/>
    <property type="evidence" value="ECO:0007669"/>
    <property type="project" value="UniProtKB-KW"/>
</dbReference>
<dbReference type="GO" id="GO:0007017">
    <property type="term" value="P:microtubule-based process"/>
    <property type="evidence" value="ECO:0007669"/>
    <property type="project" value="InterPro"/>
</dbReference>
<dbReference type="AlphaFoldDB" id="A0A1R2AKR4"/>
<evidence type="ECO:0000256" key="3">
    <source>
        <dbReference type="ARBA" id="ARBA00022741"/>
    </source>
</evidence>
<proteinExistence type="inferred from homology"/>
<feature type="domain" description="Tubulin/FtsZ GTPase" evidence="5">
    <location>
        <begin position="47"/>
        <end position="245"/>
    </location>
</feature>
<sequence length="306" mass="34247">MREIISVNIGNAGTNIGLDYWELLCLEGGIDSQGRLNSLQQILEPGNYKFFSEKSTQTYSPRALFIDTDPQIFSILNTKPLFDPTYTISGTASLRGNYTKGFSSKYYNNESITLIDASLERLRNIAENSDNFEGFIITHSVARGTGSSLTSMLLNKLSEEYPKKIRTTVSVMPSENNNELLEPYNVMHCMNNLIENADATFSYDNDALNDICRNALGIEYPGFESYNHLIAHSMSSITCPIRNNGSLNSSLSDFVSNFVPFSYNISVSSMAIREISFEIFNPNCFMTKCETSFGKYITGSLLYRGE</sequence>
<dbReference type="SUPFAM" id="SSF52490">
    <property type="entry name" value="Tubulin nucleotide-binding domain-like"/>
    <property type="match status" value="1"/>
</dbReference>
<dbReference type="GO" id="GO:0005874">
    <property type="term" value="C:microtubule"/>
    <property type="evidence" value="ECO:0007669"/>
    <property type="project" value="UniProtKB-KW"/>
</dbReference>
<dbReference type="InterPro" id="IPR000217">
    <property type="entry name" value="Tubulin"/>
</dbReference>